<evidence type="ECO:0000313" key="2">
    <source>
        <dbReference type="EMBL" id="QHU35429.1"/>
    </source>
</evidence>
<dbReference type="AlphaFoldDB" id="A0A6C0LXE1"/>
<proteinExistence type="predicted"/>
<dbReference type="Gene3D" id="3.30.160.60">
    <property type="entry name" value="Classic Zinc Finger"/>
    <property type="match status" value="1"/>
</dbReference>
<protein>
    <recommendedName>
        <fullName evidence="1">C2H2-type domain-containing protein</fullName>
    </recommendedName>
</protein>
<organism evidence="2">
    <name type="scientific">viral metagenome</name>
    <dbReference type="NCBI Taxonomy" id="1070528"/>
    <lineage>
        <taxon>unclassified sequences</taxon>
        <taxon>metagenomes</taxon>
        <taxon>organismal metagenomes</taxon>
    </lineage>
</organism>
<dbReference type="InterPro" id="IPR013087">
    <property type="entry name" value="Znf_C2H2_type"/>
</dbReference>
<feature type="domain" description="C2H2-type" evidence="1">
    <location>
        <begin position="38"/>
        <end position="61"/>
    </location>
</feature>
<dbReference type="EMBL" id="MN740592">
    <property type="protein sequence ID" value="QHU35429.1"/>
    <property type="molecule type" value="Genomic_DNA"/>
</dbReference>
<dbReference type="SMART" id="SM00355">
    <property type="entry name" value="ZnF_C2H2"/>
    <property type="match status" value="2"/>
</dbReference>
<reference evidence="2" key="1">
    <citation type="journal article" date="2020" name="Nature">
        <title>Giant virus diversity and host interactions through global metagenomics.</title>
        <authorList>
            <person name="Schulz F."/>
            <person name="Roux S."/>
            <person name="Paez-Espino D."/>
            <person name="Jungbluth S."/>
            <person name="Walsh D.A."/>
            <person name="Denef V.J."/>
            <person name="McMahon K.D."/>
            <person name="Konstantinidis K.T."/>
            <person name="Eloe-Fadrosh E.A."/>
            <person name="Kyrpides N.C."/>
            <person name="Woyke T."/>
        </authorList>
    </citation>
    <scope>NUCLEOTIDE SEQUENCE</scope>
    <source>
        <strain evidence="2">GVMAG-S-1017745-26</strain>
    </source>
</reference>
<name>A0A6C0LXE1_9ZZZZ</name>
<accession>A0A6C0LXE1</accession>
<feature type="domain" description="C2H2-type" evidence="1">
    <location>
        <begin position="5"/>
        <end position="29"/>
    </location>
</feature>
<sequence length="279" mass="33238">MNKIFECVKCNYKTDKRGNYNRHLKTKKHLDIHRSDEFACHLCNYKTDKKNNLIRHDKKYHCKIVKKEKEIKRNNQQNMIDLTNLEINLQKILKEQENIKKLIPKNTGNTIINNKLSINVYLNTECKEAMSIQDFLNQLNLSFDDLYYTKNNGFVEGISNVFVKKLGDLDPKERPIHCSDKKRLHFYVKNTDAWEKDDDNKNINKAIGNVQRKQIEMLYHWELNHPGWEKNEKLFHERLNLANSVYGSIKDKDREKDNKAIKKKISEKIDFDIDVLVEN</sequence>
<evidence type="ECO:0000259" key="1">
    <source>
        <dbReference type="SMART" id="SM00355"/>
    </source>
</evidence>